<dbReference type="VEuPathDB" id="ToxoDB:CSUI_005757"/>
<dbReference type="EMBL" id="MIGC01002776">
    <property type="protein sequence ID" value="PHJ20411.1"/>
    <property type="molecule type" value="Genomic_DNA"/>
</dbReference>
<gene>
    <name evidence="1" type="ORF">CSUI_005757</name>
</gene>
<sequence>MTLLSVRTCLGRFLPVDISAAASLLRLRTHAVSEEQVSMCNAEFGFKPRRIAVTFVAACCCSASGQSRRQLANVVSRHLSRTTSACRSRSPATHLQ</sequence>
<evidence type="ECO:0000313" key="1">
    <source>
        <dbReference type="EMBL" id="PHJ20411.1"/>
    </source>
</evidence>
<dbReference type="GeneID" id="94429138"/>
<protein>
    <submittedName>
        <fullName evidence="1">Uncharacterized protein</fullName>
    </submittedName>
</protein>
<name>A0A2C6K479_9APIC</name>
<dbReference type="Proteomes" id="UP000221165">
    <property type="component" value="Unassembled WGS sequence"/>
</dbReference>
<dbReference type="RefSeq" id="XP_067922099.1">
    <property type="nucleotide sequence ID" value="XM_068065927.1"/>
</dbReference>
<keyword evidence="2" id="KW-1185">Reference proteome</keyword>
<reference evidence="1 2" key="1">
    <citation type="journal article" date="2017" name="Int. J. Parasitol.">
        <title>The genome of the protozoan parasite Cystoisospora suis and a reverse vaccinology approach to identify vaccine candidates.</title>
        <authorList>
            <person name="Palmieri N."/>
            <person name="Shrestha A."/>
            <person name="Ruttkowski B."/>
            <person name="Beck T."/>
            <person name="Vogl C."/>
            <person name="Tomley F."/>
            <person name="Blake D.P."/>
            <person name="Joachim A."/>
        </authorList>
    </citation>
    <scope>NUCLEOTIDE SEQUENCE [LARGE SCALE GENOMIC DNA]</scope>
    <source>
        <strain evidence="1 2">Wien I</strain>
    </source>
</reference>
<evidence type="ECO:0000313" key="2">
    <source>
        <dbReference type="Proteomes" id="UP000221165"/>
    </source>
</evidence>
<dbReference type="AlphaFoldDB" id="A0A2C6K479"/>
<accession>A0A2C6K479</accession>
<comment type="caution">
    <text evidence="1">The sequence shown here is derived from an EMBL/GenBank/DDBJ whole genome shotgun (WGS) entry which is preliminary data.</text>
</comment>
<proteinExistence type="predicted"/>
<organism evidence="1 2">
    <name type="scientific">Cystoisospora suis</name>
    <dbReference type="NCBI Taxonomy" id="483139"/>
    <lineage>
        <taxon>Eukaryota</taxon>
        <taxon>Sar</taxon>
        <taxon>Alveolata</taxon>
        <taxon>Apicomplexa</taxon>
        <taxon>Conoidasida</taxon>
        <taxon>Coccidia</taxon>
        <taxon>Eucoccidiorida</taxon>
        <taxon>Eimeriorina</taxon>
        <taxon>Sarcocystidae</taxon>
        <taxon>Cystoisospora</taxon>
    </lineage>
</organism>